<dbReference type="SUPFAM" id="SSF81383">
    <property type="entry name" value="F-box domain"/>
    <property type="match status" value="1"/>
</dbReference>
<sequence>MVNGLNTGYCSDSDVILVLNKQFTLTPNFASSNPPASPQTSKSTTRTLYDLPSNILLHICSLLQQYDLANLCISSKVWSFAATSTLYSKIIVNDDITALTALRKVVTRYTKFFGTTISATSFQNLLYSIHSNPSLGRLVKSLILNVNQETLNLISHHVSLVGNIGRSASPSPMISQPSSPKSSSSFTSLASLLDDAEVTHPLRLNSLIAPQIPISFFTSGSWIELSKLTMLSVLISNYGNGTTPFCCPNLQKLKISYHDCPEDAEGLRNFGTMLRTTHSLDNLRELEFTEDREHDRVAMLDILGGLNDVTNPNLPTWLCFFDSITKGCRKMKEPQRRLVLDSLAIEGYVGSRAFECVGLLSNAVDLSLLVNLQLKITETTHAHHAHTDFAYCIDSSHFMYLLTRQTPELVSLAINPTFDCLACQMECITNTIVYNLPHQLRNLSVVFESPNVQASQSLNDVIYQHQHNLQRLLINDKATEVSDRSLLFKCINSRQSWLRLYDYGFIYERLISTLLFSDVWLTDFLKLDEDFIINDQTIQFIEKASGRGLNEYLCYFLHFAFSPVVASNFKLIGHLPKLRNLNVLGLSLVVHDHDGNQEVYYVANGKYISSGLIFKK</sequence>
<reference evidence="2 3" key="1">
    <citation type="submission" date="2024-03" db="EMBL/GenBank/DDBJ databases">
        <authorList>
            <person name="Brejova B."/>
        </authorList>
    </citation>
    <scope>NUCLEOTIDE SEQUENCE [LARGE SCALE GENOMIC DNA]</scope>
    <source>
        <strain evidence="2 3">CBS 14171</strain>
    </source>
</reference>
<dbReference type="InterPro" id="IPR001810">
    <property type="entry name" value="F-box_dom"/>
</dbReference>
<evidence type="ECO:0000313" key="3">
    <source>
        <dbReference type="Proteomes" id="UP001497383"/>
    </source>
</evidence>
<dbReference type="GeneID" id="92206617"/>
<dbReference type="Pfam" id="PF12937">
    <property type="entry name" value="F-box-like"/>
    <property type="match status" value="1"/>
</dbReference>
<proteinExistence type="predicted"/>
<gene>
    <name evidence="2" type="ORF">LODBEIA_P14210</name>
</gene>
<evidence type="ECO:0000313" key="2">
    <source>
        <dbReference type="EMBL" id="CAK9436899.1"/>
    </source>
</evidence>
<accession>A0ABP0ZGA7</accession>
<evidence type="ECO:0000259" key="1">
    <source>
        <dbReference type="PROSITE" id="PS50181"/>
    </source>
</evidence>
<feature type="domain" description="F-box" evidence="1">
    <location>
        <begin position="45"/>
        <end position="90"/>
    </location>
</feature>
<dbReference type="RefSeq" id="XP_066828359.1">
    <property type="nucleotide sequence ID" value="XM_066971308.1"/>
</dbReference>
<name>A0ABP0ZGA7_9ASCO</name>
<organism evidence="2 3">
    <name type="scientific">Lodderomyces beijingensis</name>
    <dbReference type="NCBI Taxonomy" id="1775926"/>
    <lineage>
        <taxon>Eukaryota</taxon>
        <taxon>Fungi</taxon>
        <taxon>Dikarya</taxon>
        <taxon>Ascomycota</taxon>
        <taxon>Saccharomycotina</taxon>
        <taxon>Pichiomycetes</taxon>
        <taxon>Debaryomycetaceae</taxon>
        <taxon>Candida/Lodderomyces clade</taxon>
        <taxon>Lodderomyces</taxon>
    </lineage>
</organism>
<dbReference type="InterPro" id="IPR036047">
    <property type="entry name" value="F-box-like_dom_sf"/>
</dbReference>
<dbReference type="EMBL" id="OZ022406">
    <property type="protein sequence ID" value="CAK9436899.1"/>
    <property type="molecule type" value="Genomic_DNA"/>
</dbReference>
<dbReference type="Proteomes" id="UP001497383">
    <property type="component" value="Chromosome 2"/>
</dbReference>
<protein>
    <recommendedName>
        <fullName evidence="1">F-box domain-containing protein</fullName>
    </recommendedName>
</protein>
<keyword evidence="3" id="KW-1185">Reference proteome</keyword>
<dbReference type="CDD" id="cd09917">
    <property type="entry name" value="F-box_SF"/>
    <property type="match status" value="1"/>
</dbReference>
<dbReference type="PROSITE" id="PS50181">
    <property type="entry name" value="FBOX"/>
    <property type="match status" value="1"/>
</dbReference>